<comment type="caution">
    <text evidence="6">The sequence shown here is derived from an EMBL/GenBank/DDBJ whole genome shotgun (WGS) entry which is preliminary data.</text>
</comment>
<dbReference type="EMBL" id="JAVDPW010000002">
    <property type="protein sequence ID" value="MDR6288400.1"/>
    <property type="molecule type" value="Genomic_DNA"/>
</dbReference>
<evidence type="ECO:0000256" key="2">
    <source>
        <dbReference type="ARBA" id="ARBA00023015"/>
    </source>
</evidence>
<feature type="domain" description="HTH lysR-type" evidence="5">
    <location>
        <begin position="102"/>
        <end position="159"/>
    </location>
</feature>
<organism evidence="6 7">
    <name type="scientific">Inquilinus ginsengisoli</name>
    <dbReference type="NCBI Taxonomy" id="363840"/>
    <lineage>
        <taxon>Bacteria</taxon>
        <taxon>Pseudomonadati</taxon>
        <taxon>Pseudomonadota</taxon>
        <taxon>Alphaproteobacteria</taxon>
        <taxon>Rhodospirillales</taxon>
        <taxon>Rhodospirillaceae</taxon>
        <taxon>Inquilinus</taxon>
    </lineage>
</organism>
<dbReference type="InterPro" id="IPR036390">
    <property type="entry name" value="WH_DNA-bd_sf"/>
</dbReference>
<dbReference type="Gene3D" id="3.40.190.290">
    <property type="match status" value="1"/>
</dbReference>
<accession>A0ABU1JIG0</accession>
<keyword evidence="4" id="KW-0804">Transcription</keyword>
<dbReference type="SUPFAM" id="SSF53850">
    <property type="entry name" value="Periplasmic binding protein-like II"/>
    <property type="match status" value="1"/>
</dbReference>
<evidence type="ECO:0000256" key="3">
    <source>
        <dbReference type="ARBA" id="ARBA00023125"/>
    </source>
</evidence>
<dbReference type="Gene3D" id="1.10.10.10">
    <property type="entry name" value="Winged helix-like DNA-binding domain superfamily/Winged helix DNA-binding domain"/>
    <property type="match status" value="2"/>
</dbReference>
<dbReference type="Pfam" id="PF00126">
    <property type="entry name" value="HTH_1"/>
    <property type="match status" value="2"/>
</dbReference>
<dbReference type="InterPro" id="IPR005119">
    <property type="entry name" value="LysR_subst-bd"/>
</dbReference>
<evidence type="ECO:0000313" key="6">
    <source>
        <dbReference type="EMBL" id="MDR6288400.1"/>
    </source>
</evidence>
<reference evidence="6 7" key="1">
    <citation type="submission" date="2023-07" db="EMBL/GenBank/DDBJ databases">
        <title>Sorghum-associated microbial communities from plants grown in Nebraska, USA.</title>
        <authorList>
            <person name="Schachtman D."/>
        </authorList>
    </citation>
    <scope>NUCLEOTIDE SEQUENCE [LARGE SCALE GENOMIC DNA]</scope>
    <source>
        <strain evidence="6 7">584</strain>
    </source>
</reference>
<dbReference type="Pfam" id="PF03466">
    <property type="entry name" value="LysR_substrate"/>
    <property type="match status" value="1"/>
</dbReference>
<evidence type="ECO:0000313" key="7">
    <source>
        <dbReference type="Proteomes" id="UP001262410"/>
    </source>
</evidence>
<protein>
    <submittedName>
        <fullName evidence="6">DNA-binding transcriptional LysR family regulator</fullName>
    </submittedName>
</protein>
<dbReference type="InterPro" id="IPR036388">
    <property type="entry name" value="WH-like_DNA-bd_sf"/>
</dbReference>
<dbReference type="PANTHER" id="PTHR30126">
    <property type="entry name" value="HTH-TYPE TRANSCRIPTIONAL REGULATOR"/>
    <property type="match status" value="1"/>
</dbReference>
<evidence type="ECO:0000256" key="4">
    <source>
        <dbReference type="ARBA" id="ARBA00023163"/>
    </source>
</evidence>
<dbReference type="PANTHER" id="PTHR30126:SF40">
    <property type="entry name" value="HTH-TYPE TRANSCRIPTIONAL REGULATOR GLTR"/>
    <property type="match status" value="1"/>
</dbReference>
<keyword evidence="3 6" id="KW-0238">DNA-binding</keyword>
<dbReference type="SUPFAM" id="SSF46785">
    <property type="entry name" value="Winged helix' DNA-binding domain"/>
    <property type="match status" value="2"/>
</dbReference>
<sequence length="403" mass="44021">MSIQPTLRPLTIFDAVVRAGSAGGAAQETGLSQPAVTHALHRLEDVVGVRLLDRGPGGSQPTRAGRLLHRRVERMLRRIELGVQELGAETARSYARLVSRNLSTPQVRAHLAIVRRGSFRAAAQDLGLAEPSLHRAARDLEKTVGTPLYRRTPQGFSATPAGALFAGRLRLALYEIDQALDELEAERDATGGRVSAGCLPLIPKPVLARTVALLLRDYPAVRVELDEAPHETLVARLRGGELDILVGALRDPRLGDDVVERPLFADPHVVAARAGHPLAKETVLSEADLARFPWVAPARDTPRRAFVEELFARLPVRPRIVAETSSLTMMTAILAESDCLTLLAHSQARHEVKGAVLVMLPIRLGSPQRMVGTTIRSGWLPTRVQRRFLTLLRQECRRVAEGP</sequence>
<evidence type="ECO:0000259" key="5">
    <source>
        <dbReference type="PROSITE" id="PS50931"/>
    </source>
</evidence>
<proteinExistence type="inferred from homology"/>
<evidence type="ECO:0000256" key="1">
    <source>
        <dbReference type="ARBA" id="ARBA00009437"/>
    </source>
</evidence>
<keyword evidence="2" id="KW-0805">Transcription regulation</keyword>
<gene>
    <name evidence="6" type="ORF">E9232_000907</name>
</gene>
<dbReference type="PROSITE" id="PS50931">
    <property type="entry name" value="HTH_LYSR"/>
    <property type="match status" value="2"/>
</dbReference>
<feature type="domain" description="HTH lysR-type" evidence="5">
    <location>
        <begin position="5"/>
        <end position="62"/>
    </location>
</feature>
<keyword evidence="7" id="KW-1185">Reference proteome</keyword>
<dbReference type="RefSeq" id="WP_309792397.1">
    <property type="nucleotide sequence ID" value="NZ_JAVDPW010000002.1"/>
</dbReference>
<name>A0ABU1JIG0_9PROT</name>
<comment type="similarity">
    <text evidence="1">Belongs to the LysR transcriptional regulatory family.</text>
</comment>
<dbReference type="InterPro" id="IPR000847">
    <property type="entry name" value="LysR_HTH_N"/>
</dbReference>
<dbReference type="Proteomes" id="UP001262410">
    <property type="component" value="Unassembled WGS sequence"/>
</dbReference>
<dbReference type="GO" id="GO:0003677">
    <property type="term" value="F:DNA binding"/>
    <property type="evidence" value="ECO:0007669"/>
    <property type="project" value="UniProtKB-KW"/>
</dbReference>